<evidence type="ECO:0000256" key="1">
    <source>
        <dbReference type="SAM" id="MobiDB-lite"/>
    </source>
</evidence>
<feature type="compositionally biased region" description="Polar residues" evidence="1">
    <location>
        <begin position="11"/>
        <end position="23"/>
    </location>
</feature>
<comment type="caution">
    <text evidence="2">The sequence shown here is derived from an EMBL/GenBank/DDBJ whole genome shotgun (WGS) entry which is preliminary data.</text>
</comment>
<sequence length="217" mass="24855">MSDIVQVPRKSYSSVQQALSDSTSSRHKRKSILGKNRNLHFNVKRRKEITKCSPDQGERRLVIGDMNSEDARAYRGGSYYHTTILLHHLPDRCLALPAGFDTVISALNRNVLLAQIPLLQLAEASPTIHIFSPSEYRTDIKYNPSSATGKPHQLKLQVRKYIREHVQNLQITYLVPGPCFDLYIRNFKIRPFAGSYDFQLTRRCCREQAKSPCRSLP</sequence>
<dbReference type="Proteomes" id="UP000481861">
    <property type="component" value="Unassembled WGS sequence"/>
</dbReference>
<reference evidence="2 3" key="1">
    <citation type="submission" date="2020-01" db="EMBL/GenBank/DDBJ databases">
        <authorList>
            <consortium name="DOE Joint Genome Institute"/>
            <person name="Haridas S."/>
            <person name="Albert R."/>
            <person name="Binder M."/>
            <person name="Bloem J."/>
            <person name="Labutti K."/>
            <person name="Salamov A."/>
            <person name="Andreopoulos B."/>
            <person name="Baker S.E."/>
            <person name="Barry K."/>
            <person name="Bills G."/>
            <person name="Bluhm B.H."/>
            <person name="Cannon C."/>
            <person name="Castanera R."/>
            <person name="Culley D.E."/>
            <person name="Daum C."/>
            <person name="Ezra D."/>
            <person name="Gonzalez J.B."/>
            <person name="Henrissat B."/>
            <person name="Kuo A."/>
            <person name="Liang C."/>
            <person name="Lipzen A."/>
            <person name="Lutzoni F."/>
            <person name="Magnuson J."/>
            <person name="Mondo S."/>
            <person name="Nolan M."/>
            <person name="Ohm R."/>
            <person name="Pangilinan J."/>
            <person name="Park H.-J.H."/>
            <person name="Ramirez L."/>
            <person name="Alfaro M."/>
            <person name="Sun H."/>
            <person name="Tritt A."/>
            <person name="Yoshinaga Y."/>
            <person name="Zwiers L.-H.L."/>
            <person name="Turgeon B.G."/>
            <person name="Goodwin S.B."/>
            <person name="Spatafora J.W."/>
            <person name="Crous P.W."/>
            <person name="Grigoriev I.V."/>
        </authorList>
    </citation>
    <scope>NUCLEOTIDE SEQUENCE [LARGE SCALE GENOMIC DNA]</scope>
    <source>
        <strain evidence="2 3">CBS 611.86</strain>
    </source>
</reference>
<dbReference type="Gene3D" id="3.40.50.720">
    <property type="entry name" value="NAD(P)-binding Rossmann-like Domain"/>
    <property type="match status" value="1"/>
</dbReference>
<feature type="region of interest" description="Disordered" evidence="1">
    <location>
        <begin position="1"/>
        <end position="29"/>
    </location>
</feature>
<dbReference type="OrthoDB" id="419598at2759"/>
<dbReference type="AlphaFoldDB" id="A0A7C8I536"/>
<gene>
    <name evidence="2" type="ORF">BDV95DRAFT_637490</name>
</gene>
<dbReference type="Gene3D" id="3.90.25.10">
    <property type="entry name" value="UDP-galactose 4-epimerase, domain 1"/>
    <property type="match status" value="1"/>
</dbReference>
<protein>
    <submittedName>
        <fullName evidence="2">Uncharacterized protein</fullName>
    </submittedName>
</protein>
<evidence type="ECO:0000313" key="2">
    <source>
        <dbReference type="EMBL" id="KAF2871054.1"/>
    </source>
</evidence>
<keyword evidence="3" id="KW-1185">Reference proteome</keyword>
<dbReference type="EMBL" id="JAADJZ010000012">
    <property type="protein sequence ID" value="KAF2871054.1"/>
    <property type="molecule type" value="Genomic_DNA"/>
</dbReference>
<accession>A0A7C8I536</accession>
<proteinExistence type="predicted"/>
<organism evidence="2 3">
    <name type="scientific">Massariosphaeria phaeospora</name>
    <dbReference type="NCBI Taxonomy" id="100035"/>
    <lineage>
        <taxon>Eukaryota</taxon>
        <taxon>Fungi</taxon>
        <taxon>Dikarya</taxon>
        <taxon>Ascomycota</taxon>
        <taxon>Pezizomycotina</taxon>
        <taxon>Dothideomycetes</taxon>
        <taxon>Pleosporomycetidae</taxon>
        <taxon>Pleosporales</taxon>
        <taxon>Pleosporales incertae sedis</taxon>
        <taxon>Massariosphaeria</taxon>
    </lineage>
</organism>
<evidence type="ECO:0000313" key="3">
    <source>
        <dbReference type="Proteomes" id="UP000481861"/>
    </source>
</evidence>
<name>A0A7C8I536_9PLEO</name>